<dbReference type="InterPro" id="IPR025447">
    <property type="entry name" value="DUF4192"/>
</dbReference>
<dbReference type="Proteomes" id="UP000320806">
    <property type="component" value="Unassembled WGS sequence"/>
</dbReference>
<organism evidence="1 2">
    <name type="scientific">Yimella lutea</name>
    <dbReference type="NCBI Taxonomy" id="587872"/>
    <lineage>
        <taxon>Bacteria</taxon>
        <taxon>Bacillati</taxon>
        <taxon>Actinomycetota</taxon>
        <taxon>Actinomycetes</taxon>
        <taxon>Micrococcales</taxon>
        <taxon>Dermacoccaceae</taxon>
        <taxon>Yimella</taxon>
    </lineage>
</organism>
<sequence length="258" mass="28039">MAIICLSADRQHADRESRELATRLDGIGIDTGIRLWAGESEWYDFDSGDSGPQTEAAREYVAAVMAPTGRTPLASREALESSLVGDRTPIAELLPEAREAAGRRTPGSEAQWAAVRLQKFHTSGRPLTDRDAARLLVALDCIPVRDRLWDDMSPETAASHVTMWTDLTKRAPDDVRAAPASLLAFASWLSGDGAKAQCALDQVPRDSRYFLAGLVAAAIETTMHPREWESIKRIGQDTDFAAHQPGPQARPARSAPGL</sequence>
<proteinExistence type="predicted"/>
<reference evidence="1 2" key="1">
    <citation type="submission" date="2019-06" db="EMBL/GenBank/DDBJ databases">
        <title>Sequencing the genomes of 1000 actinobacteria strains.</title>
        <authorList>
            <person name="Klenk H.-P."/>
        </authorList>
    </citation>
    <scope>NUCLEOTIDE SEQUENCE [LARGE SCALE GENOMIC DNA]</scope>
    <source>
        <strain evidence="1 2">DSM 19828</strain>
    </source>
</reference>
<dbReference type="EMBL" id="VFMO01000001">
    <property type="protein sequence ID" value="TQJ14684.1"/>
    <property type="molecule type" value="Genomic_DNA"/>
</dbReference>
<dbReference type="RefSeq" id="WP_170221866.1">
    <property type="nucleotide sequence ID" value="NZ_BAABCI010000017.1"/>
</dbReference>
<evidence type="ECO:0000313" key="1">
    <source>
        <dbReference type="EMBL" id="TQJ14684.1"/>
    </source>
</evidence>
<accession>A0A542EHA6</accession>
<keyword evidence="2" id="KW-1185">Reference proteome</keyword>
<dbReference type="Pfam" id="PF13830">
    <property type="entry name" value="DUF4192"/>
    <property type="match status" value="1"/>
</dbReference>
<dbReference type="AlphaFoldDB" id="A0A542EHA6"/>
<name>A0A542EHA6_9MICO</name>
<comment type="caution">
    <text evidence="1">The sequence shown here is derived from an EMBL/GenBank/DDBJ whole genome shotgun (WGS) entry which is preliminary data.</text>
</comment>
<gene>
    <name evidence="1" type="ORF">FB459_2182</name>
</gene>
<protein>
    <submittedName>
        <fullName evidence="1">Uncharacterized protein DUF4192</fullName>
    </submittedName>
</protein>
<evidence type="ECO:0000313" key="2">
    <source>
        <dbReference type="Proteomes" id="UP000320806"/>
    </source>
</evidence>